<name>A0ABP9GVN9_9ACTN</name>
<evidence type="ECO:0000313" key="2">
    <source>
        <dbReference type="EMBL" id="GAA4947981.1"/>
    </source>
</evidence>
<dbReference type="PANTHER" id="PTHR37809">
    <property type="entry name" value="RIBOSOMAL PROTEIN S12 METHYLTHIOTRANSFERASE ACCESSORY FACTOR YCAO"/>
    <property type="match status" value="1"/>
</dbReference>
<evidence type="ECO:0000259" key="1">
    <source>
        <dbReference type="PROSITE" id="PS51664"/>
    </source>
</evidence>
<dbReference type="Pfam" id="PF02624">
    <property type="entry name" value="YcaO"/>
    <property type="match status" value="1"/>
</dbReference>
<dbReference type="InterPro" id="IPR003776">
    <property type="entry name" value="YcaO-like_dom"/>
</dbReference>
<comment type="caution">
    <text evidence="2">The sequence shown here is derived from an EMBL/GenBank/DDBJ whole genome shotgun (WGS) entry which is preliminary data.</text>
</comment>
<dbReference type="NCBIfam" id="TIGR03604">
    <property type="entry name" value="TOMM_cyclo_SagD"/>
    <property type="match status" value="1"/>
</dbReference>
<dbReference type="EMBL" id="BAABIK010000019">
    <property type="protein sequence ID" value="GAA4947981.1"/>
    <property type="molecule type" value="Genomic_DNA"/>
</dbReference>
<keyword evidence="3" id="KW-1185">Reference proteome</keyword>
<proteinExistence type="predicted"/>
<sequence length="671" mass="72311">MTGETTAAPAGAVAGGGGAALHVVGSGLLADAIADAAAAHGGVAGSAAPEPETAGVDTGGLVVAAADGWDTRPYPRVRAACDAAPAPWLPVRTELGRLVLGPVEIPGRPGCGDCADLRRRVARRDPRGREEVLRVHGDALAERPSSWLTTLAADLAAALVLDEAQRVAQDPESARTRNAMIFVELDSLRTSRHRFLPNPLCERCGSRPDDAAALAELSLASRPKPTPDTYRAQDVADRWESLEQTYFDPECGLVHTLTKGSGGGVVTASAELGAHGDSVEYGFGWTRSYRTSRVVALLEALERYGATHPSGRRTAVHAPYADVRDEALDPRELGLYPPERHVAGFSFRPFSESVACSWVWGYSFARSAPILVPENYVYYRLMRRAGPENPPFVYECSNGCALGGSVEEAAFYGALEVAERDAFLMTWYARMPVPRIDIGSARDDSLPLLATAIERETGYEVRAFDTTLEYGVPSVWTMAVRPGDDDAAPKAACSGGAHLDPERALQRALSELGPMTAGLLGQDPARQARAREMVRDPSLVTLMAHHTQLYGHPEAFDRFDFLDRSPGLRRVADMARVPPAADLRDDLAELVRRYLDCGLDVIVVDQTTPEHRAGGLACVKVIVPGTLPMTFGHAYRRVHGLPRLYTVPHRLGYAARPLGPEDISHHPHPFP</sequence>
<dbReference type="Gene3D" id="3.40.50.720">
    <property type="entry name" value="NAD(P)-binding Rossmann-like Domain"/>
    <property type="match status" value="1"/>
</dbReference>
<dbReference type="NCBIfam" id="TIGR03882">
    <property type="entry name" value="cyclo_dehyd_2"/>
    <property type="match status" value="1"/>
</dbReference>
<gene>
    <name evidence="2" type="ORF">GCM10023224_34810</name>
</gene>
<protein>
    <submittedName>
        <fullName evidence="2">TOMM leader peptide-binding protein</fullName>
    </submittedName>
</protein>
<dbReference type="Gene3D" id="3.30.160.660">
    <property type="match status" value="1"/>
</dbReference>
<dbReference type="RefSeq" id="WP_345557479.1">
    <property type="nucleotide sequence ID" value="NZ_BAABIK010000019.1"/>
</dbReference>
<dbReference type="PANTHER" id="PTHR37809:SF1">
    <property type="entry name" value="RIBOSOMAL PROTEIN S12 METHYLTHIOTRANSFERASE ACCESSORY FACTOR YCAO"/>
    <property type="match status" value="1"/>
</dbReference>
<reference evidence="3" key="1">
    <citation type="journal article" date="2019" name="Int. J. Syst. Evol. Microbiol.">
        <title>The Global Catalogue of Microorganisms (GCM) 10K type strain sequencing project: providing services to taxonomists for standard genome sequencing and annotation.</title>
        <authorList>
            <consortium name="The Broad Institute Genomics Platform"/>
            <consortium name="The Broad Institute Genome Sequencing Center for Infectious Disease"/>
            <person name="Wu L."/>
            <person name="Ma J."/>
        </authorList>
    </citation>
    <scope>NUCLEOTIDE SEQUENCE [LARGE SCALE GENOMIC DNA]</scope>
    <source>
        <strain evidence="3">JCM 18123</strain>
    </source>
</reference>
<dbReference type="Gene3D" id="3.30.40.250">
    <property type="match status" value="1"/>
</dbReference>
<dbReference type="PROSITE" id="PS51664">
    <property type="entry name" value="YCAO"/>
    <property type="match status" value="1"/>
</dbReference>
<dbReference type="Gene3D" id="3.30.1330.230">
    <property type="match status" value="1"/>
</dbReference>
<evidence type="ECO:0000313" key="3">
    <source>
        <dbReference type="Proteomes" id="UP001499993"/>
    </source>
</evidence>
<organism evidence="2 3">
    <name type="scientific">Streptomonospora halophila</name>
    <dbReference type="NCBI Taxonomy" id="427369"/>
    <lineage>
        <taxon>Bacteria</taxon>
        <taxon>Bacillati</taxon>
        <taxon>Actinomycetota</taxon>
        <taxon>Actinomycetes</taxon>
        <taxon>Streptosporangiales</taxon>
        <taxon>Nocardiopsidaceae</taxon>
        <taxon>Streptomonospora</taxon>
    </lineage>
</organism>
<dbReference type="Proteomes" id="UP001499993">
    <property type="component" value="Unassembled WGS sequence"/>
</dbReference>
<accession>A0ABP9GVN9</accession>
<dbReference type="InterPro" id="IPR027624">
    <property type="entry name" value="TOMM_cyclo_SagD"/>
</dbReference>
<feature type="domain" description="YcaO" evidence="1">
    <location>
        <begin position="284"/>
        <end position="671"/>
    </location>
</feature>
<dbReference type="InterPro" id="IPR022291">
    <property type="entry name" value="Bacteriocin_synth_cyclodeHase"/>
</dbReference>